<dbReference type="SUPFAM" id="SSF63411">
    <property type="entry name" value="LuxS/MPP-like metallohydrolase"/>
    <property type="match status" value="4"/>
</dbReference>
<dbReference type="InterPro" id="IPR007863">
    <property type="entry name" value="Peptidase_M16_C"/>
</dbReference>
<dbReference type="GO" id="GO:0004222">
    <property type="term" value="F:metalloendopeptidase activity"/>
    <property type="evidence" value="ECO:0007669"/>
    <property type="project" value="InterPro"/>
</dbReference>
<evidence type="ECO:0000259" key="7">
    <source>
        <dbReference type="Pfam" id="PF05193"/>
    </source>
</evidence>
<dbReference type="STRING" id="1429043.X474_00760"/>
<dbReference type="InterPro" id="IPR011249">
    <property type="entry name" value="Metalloenz_LuxS/M16"/>
</dbReference>
<evidence type="ECO:0000256" key="3">
    <source>
        <dbReference type="RuleBase" id="RU004447"/>
    </source>
</evidence>
<feature type="signal peptide" evidence="5">
    <location>
        <begin position="1"/>
        <end position="23"/>
    </location>
</feature>
<evidence type="ECO:0000313" key="9">
    <source>
        <dbReference type="Proteomes" id="UP000032233"/>
    </source>
</evidence>
<feature type="compositionally biased region" description="Basic and acidic residues" evidence="4">
    <location>
        <begin position="687"/>
        <end position="696"/>
    </location>
</feature>
<reference evidence="8 9" key="1">
    <citation type="submission" date="2013-11" db="EMBL/GenBank/DDBJ databases">
        <title>Metagenomic analysis of a methanogenic consortium involved in long chain n-alkane degradation.</title>
        <authorList>
            <person name="Davidova I.A."/>
            <person name="Callaghan A.V."/>
            <person name="Wawrik B."/>
            <person name="Pruitt S."/>
            <person name="Marks C."/>
            <person name="Duncan K.E."/>
            <person name="Suflita J.M."/>
        </authorList>
    </citation>
    <scope>NUCLEOTIDE SEQUENCE [LARGE SCALE GENOMIC DNA]</scope>
    <source>
        <strain evidence="8 9">SPR</strain>
    </source>
</reference>
<proteinExistence type="inferred from homology"/>
<dbReference type="PANTHER" id="PTHR11851">
    <property type="entry name" value="METALLOPROTEASE"/>
    <property type="match status" value="1"/>
</dbReference>
<dbReference type="RefSeq" id="WP_044346125.1">
    <property type="nucleotide sequence ID" value="NZ_AZAC01000001.1"/>
</dbReference>
<dbReference type="EMBL" id="AZAC01000001">
    <property type="protein sequence ID" value="KIX16054.1"/>
    <property type="molecule type" value="Genomic_DNA"/>
</dbReference>
<feature type="domain" description="Peptidase M16 N-terminal" evidence="6">
    <location>
        <begin position="36"/>
        <end position="182"/>
    </location>
</feature>
<evidence type="ECO:0008006" key="10">
    <source>
        <dbReference type="Google" id="ProtNLM"/>
    </source>
</evidence>
<dbReference type="PROSITE" id="PS00143">
    <property type="entry name" value="INSULINASE"/>
    <property type="match status" value="1"/>
</dbReference>
<organism evidence="8 9">
    <name type="scientific">Dethiosulfatarculus sandiegensis</name>
    <dbReference type="NCBI Taxonomy" id="1429043"/>
    <lineage>
        <taxon>Bacteria</taxon>
        <taxon>Pseudomonadati</taxon>
        <taxon>Thermodesulfobacteriota</taxon>
        <taxon>Desulfarculia</taxon>
        <taxon>Desulfarculales</taxon>
        <taxon>Desulfarculaceae</taxon>
        <taxon>Dethiosulfatarculus</taxon>
    </lineage>
</organism>
<dbReference type="InParanoid" id="A0A0D2JD00"/>
<accession>A0A0D2JD00</accession>
<comment type="caution">
    <text evidence="8">The sequence shown here is derived from an EMBL/GenBank/DDBJ whole genome shotgun (WGS) entry which is preliminary data.</text>
</comment>
<gene>
    <name evidence="8" type="ORF">X474_00760</name>
</gene>
<dbReference type="GO" id="GO:0006508">
    <property type="term" value="P:proteolysis"/>
    <property type="evidence" value="ECO:0007669"/>
    <property type="project" value="InterPro"/>
</dbReference>
<evidence type="ECO:0000256" key="1">
    <source>
        <dbReference type="ARBA" id="ARBA00001947"/>
    </source>
</evidence>
<evidence type="ECO:0000313" key="8">
    <source>
        <dbReference type="EMBL" id="KIX16054.1"/>
    </source>
</evidence>
<dbReference type="OrthoDB" id="9811314at2"/>
<dbReference type="InterPro" id="IPR050361">
    <property type="entry name" value="MPP/UQCRC_Complex"/>
</dbReference>
<feature type="domain" description="Peptidase M16 C-terminal" evidence="7">
    <location>
        <begin position="627"/>
        <end position="800"/>
    </location>
</feature>
<feature type="domain" description="Peptidase M16 N-terminal" evidence="6">
    <location>
        <begin position="494"/>
        <end position="619"/>
    </location>
</feature>
<dbReference type="AlphaFoldDB" id="A0A0D2JD00"/>
<evidence type="ECO:0000256" key="2">
    <source>
        <dbReference type="ARBA" id="ARBA00007261"/>
    </source>
</evidence>
<dbReference type="Pfam" id="PF00675">
    <property type="entry name" value="Peptidase_M16"/>
    <property type="match status" value="2"/>
</dbReference>
<evidence type="ECO:0000256" key="4">
    <source>
        <dbReference type="SAM" id="MobiDB-lite"/>
    </source>
</evidence>
<dbReference type="InterPro" id="IPR001431">
    <property type="entry name" value="Pept_M16_Zn_BS"/>
</dbReference>
<dbReference type="Pfam" id="PF05193">
    <property type="entry name" value="Peptidase_M16_C"/>
    <property type="match status" value="2"/>
</dbReference>
<dbReference type="Proteomes" id="UP000032233">
    <property type="component" value="Unassembled WGS sequence"/>
</dbReference>
<dbReference type="PANTHER" id="PTHR11851:SF49">
    <property type="entry name" value="MITOCHONDRIAL-PROCESSING PEPTIDASE SUBUNIT ALPHA"/>
    <property type="match status" value="1"/>
</dbReference>
<feature type="domain" description="Peptidase M16 C-terminal" evidence="7">
    <location>
        <begin position="189"/>
        <end position="359"/>
    </location>
</feature>
<name>A0A0D2JD00_9BACT</name>
<evidence type="ECO:0000259" key="6">
    <source>
        <dbReference type="Pfam" id="PF00675"/>
    </source>
</evidence>
<dbReference type="GO" id="GO:0046872">
    <property type="term" value="F:metal ion binding"/>
    <property type="evidence" value="ECO:0007669"/>
    <property type="project" value="InterPro"/>
</dbReference>
<protein>
    <recommendedName>
        <fullName evidence="10">Peptidase M16</fullName>
    </recommendedName>
</protein>
<feature type="region of interest" description="Disordered" evidence="4">
    <location>
        <begin position="671"/>
        <end position="696"/>
    </location>
</feature>
<dbReference type="PATRIC" id="fig|1429043.3.peg.155"/>
<keyword evidence="9" id="KW-1185">Reference proteome</keyword>
<sequence length="872" mass="96102">MRMKKAVFWLVMAVILAAAPALAKPERHKLPSGLTIITEENHEAPVVSFQVWVRAGAAFERTHEYGITHLIEHMIFKGSPKDPKGEMAGKIEALGGQVNAYTTLDHTNYHATAASRFAPQVLELLADAVVNANFDEGELAREKEVVIEEIRMNQDDPARRRFKKALAASFGDHPYGRPVLGTVDSVKAISRQDILEYRKRWYRAPNVVVVAVGDFKTRTILPLLEKAFKNLPQGPSPDFKLPPVTLPQGPRLELMKEKVRQASVILTWRIPGMPSPKVFPLDVTASVLGEGETSRLYAKVKEKLGLVDGVSSFAYTLRGQGVFMIIASMSPDKVDQALPALLKETYSLLKRPPSGEELKIANVNLSASFVRDRQTMDGQANTLGYFEMFWGGYEKAATYLEKFKDVAPENVDLVVRDYFDADGLMVLVQSPVIKGLPDKARLSEMVKKARQEAIKAEDLPDKVEKFTLKNGLTLVVQPRRAIPLVSFDLATFGGQALDTKKTAGLYQLWSRTLTRGTENHTYWELTRELESMAGSLSAFSGKSTCGVSGSFLSADWARGLGLLAEVWQRPIFPEKELNKAKAEQRAALRAQLDSPPGRTFMAFRKLFYGDHPYGLNRLGTQETLAGFTSADLKKAHERVNGLDGAVLTVVGDVDPSEVLARVRRLLGGKTKKAPQLNLASPKPHNKPAHEELADPKAKQTQIVVGFAAPSATDPKRHEAALLQAILGGMGGRLFRDLRDIQSLAYTVQPFYSDSLKAGVFGVYMAVGAGKEEQAMAGLHKKLVEIAQNPPTDQEVKRAKAYILGARDIGLQTNMALAGTMAIDELLGLGFDYYKKMPRELMAINAKDISDAARKILDFNQLVKVTMGRNSQK</sequence>
<comment type="similarity">
    <text evidence="2 3">Belongs to the peptidase M16 family.</text>
</comment>
<comment type="cofactor">
    <cofactor evidence="1">
        <name>Zn(2+)</name>
        <dbReference type="ChEBI" id="CHEBI:29105"/>
    </cofactor>
</comment>
<dbReference type="InterPro" id="IPR011765">
    <property type="entry name" value="Pept_M16_N"/>
</dbReference>
<dbReference type="Gene3D" id="3.30.830.10">
    <property type="entry name" value="Metalloenzyme, LuxS/M16 peptidase-like"/>
    <property type="match status" value="4"/>
</dbReference>
<feature type="chain" id="PRO_5002244849" description="Peptidase M16" evidence="5">
    <location>
        <begin position="24"/>
        <end position="872"/>
    </location>
</feature>
<evidence type="ECO:0000256" key="5">
    <source>
        <dbReference type="SAM" id="SignalP"/>
    </source>
</evidence>
<keyword evidence="5" id="KW-0732">Signal</keyword>